<evidence type="ECO:0000313" key="3">
    <source>
        <dbReference type="Proteomes" id="UP000247810"/>
    </source>
</evidence>
<keyword evidence="3" id="KW-1185">Reference proteome</keyword>
<dbReference type="EMBL" id="KZ825879">
    <property type="protein sequence ID" value="PYH94086.1"/>
    <property type="molecule type" value="Genomic_DNA"/>
</dbReference>
<dbReference type="AlphaFoldDB" id="A0A319D9K6"/>
<sequence>MLQSGKHQSETGNLDWLAGVLLNTTISDRLSSTTSPSIDQESVTPRPVQQNDGQTSTKPSHEPAGGS</sequence>
<accession>A0A319D9K6</accession>
<dbReference type="Proteomes" id="UP000247810">
    <property type="component" value="Unassembled WGS sequence"/>
</dbReference>
<evidence type="ECO:0000256" key="1">
    <source>
        <dbReference type="SAM" id="MobiDB-lite"/>
    </source>
</evidence>
<name>A0A319D9K6_9EURO</name>
<reference evidence="2 3" key="1">
    <citation type="submission" date="2018-02" db="EMBL/GenBank/DDBJ databases">
        <title>The genomes of Aspergillus section Nigri reveals drivers in fungal speciation.</title>
        <authorList>
            <consortium name="DOE Joint Genome Institute"/>
            <person name="Vesth T.C."/>
            <person name="Nybo J."/>
            <person name="Theobald S."/>
            <person name="Brandl J."/>
            <person name="Frisvad J.C."/>
            <person name="Nielsen K.F."/>
            <person name="Lyhne E.K."/>
            <person name="Kogle M.E."/>
            <person name="Kuo A."/>
            <person name="Riley R."/>
            <person name="Clum A."/>
            <person name="Nolan M."/>
            <person name="Lipzen A."/>
            <person name="Salamov A."/>
            <person name="Henrissat B."/>
            <person name="Wiebenga A."/>
            <person name="De vries R.P."/>
            <person name="Grigoriev I.V."/>
            <person name="Mortensen U.H."/>
            <person name="Andersen M.R."/>
            <person name="Baker S.E."/>
        </authorList>
    </citation>
    <scope>NUCLEOTIDE SEQUENCE [LARGE SCALE GENOMIC DNA]</scope>
    <source>
        <strain evidence="2 3">CBS 707.79</strain>
    </source>
</reference>
<feature type="compositionally biased region" description="Polar residues" evidence="1">
    <location>
        <begin position="30"/>
        <end position="58"/>
    </location>
</feature>
<organism evidence="2 3">
    <name type="scientific">Aspergillus ellipticus CBS 707.79</name>
    <dbReference type="NCBI Taxonomy" id="1448320"/>
    <lineage>
        <taxon>Eukaryota</taxon>
        <taxon>Fungi</taxon>
        <taxon>Dikarya</taxon>
        <taxon>Ascomycota</taxon>
        <taxon>Pezizomycotina</taxon>
        <taxon>Eurotiomycetes</taxon>
        <taxon>Eurotiomycetidae</taxon>
        <taxon>Eurotiales</taxon>
        <taxon>Aspergillaceae</taxon>
        <taxon>Aspergillus</taxon>
        <taxon>Aspergillus subgen. Circumdati</taxon>
    </lineage>
</organism>
<feature type="region of interest" description="Disordered" evidence="1">
    <location>
        <begin position="30"/>
        <end position="67"/>
    </location>
</feature>
<gene>
    <name evidence="2" type="ORF">BO71DRAFT_399137</name>
</gene>
<evidence type="ECO:0000313" key="2">
    <source>
        <dbReference type="EMBL" id="PYH94086.1"/>
    </source>
</evidence>
<dbReference type="VEuPathDB" id="FungiDB:BO71DRAFT_399137"/>
<proteinExistence type="predicted"/>
<protein>
    <submittedName>
        <fullName evidence="2">Uncharacterized protein</fullName>
    </submittedName>
</protein>